<evidence type="ECO:0000256" key="3">
    <source>
        <dbReference type="ARBA" id="ARBA00022679"/>
    </source>
</evidence>
<dbReference type="RefSeq" id="WP_046132145.1">
    <property type="nucleotide sequence ID" value="NZ_CP023481.1"/>
</dbReference>
<dbReference type="Gene3D" id="3.40.630.30">
    <property type="match status" value="1"/>
</dbReference>
<dbReference type="OrthoDB" id="9794566at2"/>
<dbReference type="Proteomes" id="UP000036168">
    <property type="component" value="Unassembled WGS sequence"/>
</dbReference>
<dbReference type="PROSITE" id="PS51186">
    <property type="entry name" value="GNAT"/>
    <property type="match status" value="1"/>
</dbReference>
<dbReference type="EC" id="2.3.1.266" evidence="5"/>
<comment type="similarity">
    <text evidence="1 5">Belongs to the acetyltransferase family. RimI subfamily.</text>
</comment>
<evidence type="ECO:0000256" key="1">
    <source>
        <dbReference type="ARBA" id="ARBA00005395"/>
    </source>
</evidence>
<keyword evidence="4 8" id="KW-0012">Acyltransferase</keyword>
<reference evidence="8 12" key="4">
    <citation type="submission" date="2023-03" db="EMBL/GenBank/DDBJ databases">
        <title>Agriculturally important microbes genome sequencing.</title>
        <authorList>
            <person name="Dunlap C."/>
        </authorList>
    </citation>
    <scope>NUCLEOTIDE SEQUENCE [LARGE SCALE GENOMIC DNA]</scope>
    <source>
        <strain evidence="8 12">CBP-3203</strain>
    </source>
</reference>
<reference evidence="9 11" key="3">
    <citation type="submission" date="2019-01" db="EMBL/GenBank/DDBJ databases">
        <title>Genome sequence of Bacillus glycinifermentans SRCM103574.</title>
        <authorList>
            <person name="Kong H.-J."/>
            <person name="Jeong S.-Y."/>
            <person name="Jeong D.-Y."/>
        </authorList>
    </citation>
    <scope>NUCLEOTIDE SEQUENCE [LARGE SCALE GENOMIC DNA]</scope>
    <source>
        <strain evidence="9 11">SRCM103574</strain>
    </source>
</reference>
<dbReference type="PANTHER" id="PTHR43420">
    <property type="entry name" value="ACETYLTRANSFERASE"/>
    <property type="match status" value="1"/>
</dbReference>
<dbReference type="GO" id="GO:0008999">
    <property type="term" value="F:protein-N-terminal-alanine acetyltransferase activity"/>
    <property type="evidence" value="ECO:0007669"/>
    <property type="project" value="UniProtKB-EC"/>
</dbReference>
<dbReference type="SUPFAM" id="SSF55729">
    <property type="entry name" value="Acyl-CoA N-acyltransferases (Nat)"/>
    <property type="match status" value="1"/>
</dbReference>
<dbReference type="InterPro" id="IPR050680">
    <property type="entry name" value="YpeA/RimI_acetyltransf"/>
</dbReference>
<keyword evidence="12" id="KW-1185">Reference proteome</keyword>
<dbReference type="EMBL" id="LECW02000020">
    <property type="protein sequence ID" value="KRT93732.1"/>
    <property type="molecule type" value="Genomic_DNA"/>
</dbReference>
<keyword evidence="8" id="KW-0687">Ribonucleoprotein</keyword>
<evidence type="ECO:0000256" key="5">
    <source>
        <dbReference type="RuleBase" id="RU363094"/>
    </source>
</evidence>
<comment type="function">
    <text evidence="5">Acetylates the N-terminal alanine of ribosomal protein bS18.</text>
</comment>
<dbReference type="InterPro" id="IPR006464">
    <property type="entry name" value="AcTrfase_RimI/Ard1"/>
</dbReference>
<comment type="subcellular location">
    <subcellularLocation>
        <location evidence="5">Cytoplasm</location>
    </subcellularLocation>
</comment>
<dbReference type="CDD" id="cd04301">
    <property type="entry name" value="NAT_SF"/>
    <property type="match status" value="1"/>
</dbReference>
<name>A0A0J6DUR4_9BACI</name>
<reference evidence="7" key="2">
    <citation type="submission" date="2015-10" db="EMBL/GenBank/DDBJ databases">
        <authorList>
            <person name="Gilbert D.G."/>
        </authorList>
    </citation>
    <scope>NUCLEOTIDE SEQUENCE</scope>
    <source>
        <strain evidence="7">GO-13</strain>
    </source>
</reference>
<evidence type="ECO:0000313" key="9">
    <source>
        <dbReference type="EMBL" id="QAT67759.1"/>
    </source>
</evidence>
<dbReference type="InterPro" id="IPR016181">
    <property type="entry name" value="Acyl_CoA_acyltransferase"/>
</dbReference>
<comment type="catalytic activity">
    <reaction evidence="5">
        <text>N-terminal L-alanyl-[ribosomal protein bS18] + acetyl-CoA = N-terminal N(alpha)-acetyl-L-alanyl-[ribosomal protein bS18] + CoA + H(+)</text>
        <dbReference type="Rhea" id="RHEA:43756"/>
        <dbReference type="Rhea" id="RHEA-COMP:10676"/>
        <dbReference type="Rhea" id="RHEA-COMP:10677"/>
        <dbReference type="ChEBI" id="CHEBI:15378"/>
        <dbReference type="ChEBI" id="CHEBI:57287"/>
        <dbReference type="ChEBI" id="CHEBI:57288"/>
        <dbReference type="ChEBI" id="CHEBI:64718"/>
        <dbReference type="ChEBI" id="CHEBI:83683"/>
        <dbReference type="EC" id="2.3.1.266"/>
    </reaction>
</comment>
<proteinExistence type="inferred from homology"/>
<dbReference type="PANTHER" id="PTHR43420:SF44">
    <property type="entry name" value="ACETYLTRANSFERASE YPEA"/>
    <property type="match status" value="1"/>
</dbReference>
<dbReference type="STRING" id="1664069.BGLY_0639"/>
<dbReference type="GO" id="GO:0005840">
    <property type="term" value="C:ribosome"/>
    <property type="evidence" value="ECO:0007669"/>
    <property type="project" value="UniProtKB-KW"/>
</dbReference>
<dbReference type="EMBL" id="JARRTL010000014">
    <property type="protein sequence ID" value="MEC0486180.1"/>
    <property type="molecule type" value="Genomic_DNA"/>
</dbReference>
<accession>A0A0J6DUR4</accession>
<dbReference type="GeneID" id="82851716"/>
<evidence type="ECO:0000313" key="7">
    <source>
        <dbReference type="EMBL" id="KRT93732.1"/>
    </source>
</evidence>
<dbReference type="GO" id="GO:0005737">
    <property type="term" value="C:cytoplasm"/>
    <property type="evidence" value="ECO:0007669"/>
    <property type="project" value="UniProtKB-SubCell"/>
</dbReference>
<keyword evidence="8" id="KW-0689">Ribosomal protein</keyword>
<protein>
    <recommendedName>
        <fullName evidence="5">[Ribosomal protein bS18]-alanine N-acetyltransferase</fullName>
        <ecNumber evidence="5">2.3.1.266</ecNumber>
    </recommendedName>
</protein>
<keyword evidence="2 5" id="KW-0963">Cytoplasm</keyword>
<sequence>MNTQMVIRDMKSNDVDQVYEIEKRSFSSPWKKESFYHELHHNMYAHYLVLEVEEQIIGYCGIWIVLDDAQITNIAVLPEYRGRRYGEELLKAAMKLCLMKKAAQLSLEVRVSNHIAQSLYRKLGFQPGGIRKNYYTDNGEDALLMWVRLNES</sequence>
<feature type="domain" description="N-acetyltransferase" evidence="6">
    <location>
        <begin position="5"/>
        <end position="150"/>
    </location>
</feature>
<reference evidence="7 10" key="1">
    <citation type="journal article" date="2015" name="Int. J. Syst. Evol. Microbiol.">
        <title>Bacillus glycinifermentans sp. nov., isolated from fermented soybean paste.</title>
        <authorList>
            <person name="Kim S.J."/>
            <person name="Dunlap C.A."/>
            <person name="Kwon S.W."/>
            <person name="Rooney A.P."/>
        </authorList>
    </citation>
    <scope>NUCLEOTIDE SEQUENCE [LARGE SCALE GENOMIC DNA]</scope>
    <source>
        <strain evidence="7 10">GO-13</strain>
    </source>
</reference>
<dbReference type="InterPro" id="IPR000182">
    <property type="entry name" value="GNAT_dom"/>
</dbReference>
<gene>
    <name evidence="8" type="primary">rimI</name>
    <name evidence="7" type="ORF">AB447_218185</name>
    <name evidence="9" type="ORF">EQZ20_03380</name>
    <name evidence="8" type="ORF">P8828_15355</name>
</gene>
<dbReference type="Proteomes" id="UP000288675">
    <property type="component" value="Chromosome"/>
</dbReference>
<evidence type="ECO:0000259" key="6">
    <source>
        <dbReference type="PROSITE" id="PS51186"/>
    </source>
</evidence>
<accession>A0A0J6E720</accession>
<evidence type="ECO:0000313" key="12">
    <source>
        <dbReference type="Proteomes" id="UP001341297"/>
    </source>
</evidence>
<dbReference type="NCBIfam" id="TIGR01575">
    <property type="entry name" value="rimI"/>
    <property type="match status" value="1"/>
</dbReference>
<evidence type="ECO:0000313" key="8">
    <source>
        <dbReference type="EMBL" id="MEC0486180.1"/>
    </source>
</evidence>
<dbReference type="EMBL" id="CP035232">
    <property type="protein sequence ID" value="QAT67759.1"/>
    <property type="molecule type" value="Genomic_DNA"/>
</dbReference>
<evidence type="ECO:0000256" key="4">
    <source>
        <dbReference type="ARBA" id="ARBA00023315"/>
    </source>
</evidence>
<organism evidence="7 10">
    <name type="scientific">Bacillus glycinifermentans</name>
    <dbReference type="NCBI Taxonomy" id="1664069"/>
    <lineage>
        <taxon>Bacteria</taxon>
        <taxon>Bacillati</taxon>
        <taxon>Bacillota</taxon>
        <taxon>Bacilli</taxon>
        <taxon>Bacillales</taxon>
        <taxon>Bacillaceae</taxon>
        <taxon>Bacillus</taxon>
    </lineage>
</organism>
<dbReference type="PATRIC" id="fig|1664069.3.peg.1163"/>
<keyword evidence="3 7" id="KW-0808">Transferase</keyword>
<dbReference type="Proteomes" id="UP001341297">
    <property type="component" value="Unassembled WGS sequence"/>
</dbReference>
<evidence type="ECO:0000313" key="10">
    <source>
        <dbReference type="Proteomes" id="UP000036168"/>
    </source>
</evidence>
<evidence type="ECO:0000313" key="11">
    <source>
        <dbReference type="Proteomes" id="UP000288675"/>
    </source>
</evidence>
<evidence type="ECO:0000256" key="2">
    <source>
        <dbReference type="ARBA" id="ARBA00022490"/>
    </source>
</evidence>
<dbReference type="AlphaFoldDB" id="A0A0J6DUR4"/>
<dbReference type="Pfam" id="PF00583">
    <property type="entry name" value="Acetyltransf_1"/>
    <property type="match status" value="1"/>
</dbReference>